<dbReference type="AlphaFoldDB" id="A0AAC8Q1A7"/>
<organism evidence="1 2">
    <name type="scientific">Archangium gephyra</name>
    <dbReference type="NCBI Taxonomy" id="48"/>
    <lineage>
        <taxon>Bacteria</taxon>
        <taxon>Pseudomonadati</taxon>
        <taxon>Myxococcota</taxon>
        <taxon>Myxococcia</taxon>
        <taxon>Myxococcales</taxon>
        <taxon>Cystobacterineae</taxon>
        <taxon>Archangiaceae</taxon>
        <taxon>Archangium</taxon>
    </lineage>
</organism>
<dbReference type="Proteomes" id="UP000035579">
    <property type="component" value="Chromosome"/>
</dbReference>
<name>A0AAC8Q1A7_9BACT</name>
<accession>A0AAC8Q1A7</accession>
<reference evidence="1 2" key="1">
    <citation type="submission" date="2015-05" db="EMBL/GenBank/DDBJ databases">
        <title>Genome assembly of Archangium gephyra DSM 2261.</title>
        <authorList>
            <person name="Sharma G."/>
            <person name="Subramanian S."/>
        </authorList>
    </citation>
    <scope>NUCLEOTIDE SEQUENCE [LARGE SCALE GENOMIC DNA]</scope>
    <source>
        <strain evidence="1 2">DSM 2261</strain>
    </source>
</reference>
<evidence type="ECO:0000313" key="2">
    <source>
        <dbReference type="Proteomes" id="UP000035579"/>
    </source>
</evidence>
<evidence type="ECO:0000313" key="1">
    <source>
        <dbReference type="EMBL" id="AKI99118.1"/>
    </source>
</evidence>
<dbReference type="KEGG" id="age:AA314_00745"/>
<dbReference type="EMBL" id="CP011509">
    <property type="protein sequence ID" value="AKI99118.1"/>
    <property type="molecule type" value="Genomic_DNA"/>
</dbReference>
<protein>
    <submittedName>
        <fullName evidence="1">Uncharacterized protein</fullName>
    </submittedName>
</protein>
<sequence>MEEGRLQSCRFDALVRNHQTGRDLLIEVKSSTAIADIRLAVGQLLDYRRQLPKKETTHIAVLLPSEPGEHVRAFLNDVEARALWFTKDLKTIQGF</sequence>
<proteinExistence type="predicted"/>
<gene>
    <name evidence="1" type="ORF">AA314_00745</name>
</gene>